<organism evidence="1">
    <name type="scientific">Burkholderia sp. (strain CCGE1003)</name>
    <dbReference type="NCBI Taxonomy" id="640512"/>
    <lineage>
        <taxon>Bacteria</taxon>
        <taxon>Pseudomonadati</taxon>
        <taxon>Pseudomonadota</taxon>
        <taxon>Betaproteobacteria</taxon>
        <taxon>Burkholderiales</taxon>
        <taxon>Burkholderiaceae</taxon>
        <taxon>Burkholderia</taxon>
    </lineage>
</organism>
<dbReference type="KEGG" id="bgf:BC1003_3815"/>
<proteinExistence type="predicted"/>
<accession>E1TJD4</accession>
<reference evidence="1" key="1">
    <citation type="submission" date="2010-09" db="EMBL/GenBank/DDBJ databases">
        <title>Complete sequence of chromosome2 of Burkholderia sp. CCGE1003.</title>
        <authorList>
            <consortium name="US DOE Joint Genome Institute"/>
            <person name="Lucas S."/>
            <person name="Copeland A."/>
            <person name="Lapidus A."/>
            <person name="Cheng J.-F."/>
            <person name="Bruce D."/>
            <person name="Goodwin L."/>
            <person name="Pitluck S."/>
            <person name="Daligault H."/>
            <person name="Davenport K."/>
            <person name="Detter J.C."/>
            <person name="Han C."/>
            <person name="Tapia R."/>
            <person name="Land M."/>
            <person name="Hauser L."/>
            <person name="Jeffries C."/>
            <person name="Kyrpides N."/>
            <person name="Ivanova N."/>
            <person name="Ovchinnikova G."/>
            <person name="Martinez-Romero E."/>
            <person name="Rogel M.A."/>
            <person name="Auchtung J."/>
            <person name="Tiedje J.M."/>
            <person name="Woyke T."/>
        </authorList>
    </citation>
    <scope>NUCLEOTIDE SEQUENCE</scope>
    <source>
        <strain evidence="1">CCGE1003</strain>
    </source>
</reference>
<dbReference type="HOGENOM" id="CLU_2664100_0_0_4"/>
<dbReference type="AlphaFoldDB" id="E1TJD4"/>
<protein>
    <submittedName>
        <fullName evidence="1">Outer membrane insertion C-terminal signal</fullName>
    </submittedName>
</protein>
<dbReference type="STRING" id="640512.BC1003_3815"/>
<evidence type="ECO:0000313" key="1">
    <source>
        <dbReference type="EMBL" id="ADN59754.1"/>
    </source>
</evidence>
<name>E1TJD4_BURSG</name>
<dbReference type="EMBL" id="CP002218">
    <property type="protein sequence ID" value="ADN59754.1"/>
    <property type="molecule type" value="Genomic_DNA"/>
</dbReference>
<sequence length="75" mass="8389">MSACRALGTARAMLDAPTRQCPTKPSYDPITLSAGVSYRFMALDNLFVRLVWRTAFRYLVVTALQAPRATLHDSR</sequence>
<gene>
    <name evidence="1" type="ordered locus">BC1003_3815</name>
</gene>